<evidence type="ECO:0000259" key="3">
    <source>
        <dbReference type="Pfam" id="PF02517"/>
    </source>
</evidence>
<keyword evidence="2" id="KW-0812">Transmembrane</keyword>
<dbReference type="InterPro" id="IPR052710">
    <property type="entry name" value="CAAX_protease"/>
</dbReference>
<sequence length="249" mass="27551">MKLRKTGIIGLFWLFMLALMLPTGHLPLSLVNRILVTDLTLLLIILVINHTIIHAPLKFKSPFTFWHQLWVSAVPVIYVLLILMGVSTVGPLPNHQVIQAIAPAICIAAYEEIFFRGIVLGGLLRIWGARHLLTITFVSSLLFSLSHLLNLTHQSLLLTGFQATSALAIGLLFAAVYLRTDSLWWPIAGHFLNDFLILAASGSLSSPGPIHYGIQVAVSGSELVIALITTAWLLRPEERFDIQQKFHLA</sequence>
<feature type="transmembrane region" description="Helical" evidence="2">
    <location>
        <begin position="183"/>
        <end position="204"/>
    </location>
</feature>
<feature type="transmembrane region" description="Helical" evidence="2">
    <location>
        <begin position="101"/>
        <end position="124"/>
    </location>
</feature>
<feature type="transmembrane region" description="Helical" evidence="2">
    <location>
        <begin position="7"/>
        <end position="28"/>
    </location>
</feature>
<evidence type="ECO:0000256" key="2">
    <source>
        <dbReference type="SAM" id="Phobius"/>
    </source>
</evidence>
<dbReference type="InterPro" id="IPR003675">
    <property type="entry name" value="Rce1/LyrA-like_dom"/>
</dbReference>
<dbReference type="Proteomes" id="UP001596254">
    <property type="component" value="Unassembled WGS sequence"/>
</dbReference>
<evidence type="ECO:0000256" key="1">
    <source>
        <dbReference type="ARBA" id="ARBA00009067"/>
    </source>
</evidence>
<keyword evidence="2" id="KW-1133">Transmembrane helix</keyword>
<proteinExistence type="inferred from homology"/>
<feature type="transmembrane region" description="Helical" evidence="2">
    <location>
        <begin position="210"/>
        <end position="234"/>
    </location>
</feature>
<evidence type="ECO:0000313" key="4">
    <source>
        <dbReference type="EMBL" id="MFC6206522.1"/>
    </source>
</evidence>
<dbReference type="PANTHER" id="PTHR36435:SF1">
    <property type="entry name" value="CAAX AMINO TERMINAL PROTEASE FAMILY PROTEIN"/>
    <property type="match status" value="1"/>
</dbReference>
<name>A0ABW1SQA1_9LACO</name>
<reference evidence="5" key="1">
    <citation type="journal article" date="2019" name="Int. J. Syst. Evol. Microbiol.">
        <title>The Global Catalogue of Microorganisms (GCM) 10K type strain sequencing project: providing services to taxonomists for standard genome sequencing and annotation.</title>
        <authorList>
            <consortium name="The Broad Institute Genomics Platform"/>
            <consortium name="The Broad Institute Genome Sequencing Center for Infectious Disease"/>
            <person name="Wu L."/>
            <person name="Ma J."/>
        </authorList>
    </citation>
    <scope>NUCLEOTIDE SEQUENCE [LARGE SCALE GENOMIC DNA]</scope>
    <source>
        <strain evidence="5">CCM 8905</strain>
    </source>
</reference>
<evidence type="ECO:0000313" key="5">
    <source>
        <dbReference type="Proteomes" id="UP001596254"/>
    </source>
</evidence>
<dbReference type="Pfam" id="PF02517">
    <property type="entry name" value="Rce1-like"/>
    <property type="match status" value="1"/>
</dbReference>
<dbReference type="RefSeq" id="WP_125691074.1">
    <property type="nucleotide sequence ID" value="NZ_JBHSSK010000009.1"/>
</dbReference>
<feature type="transmembrane region" description="Helical" evidence="2">
    <location>
        <begin position="131"/>
        <end position="149"/>
    </location>
</feature>
<gene>
    <name evidence="4" type="ORF">ACFP1G_03385</name>
</gene>
<feature type="transmembrane region" description="Helical" evidence="2">
    <location>
        <begin position="155"/>
        <end position="176"/>
    </location>
</feature>
<feature type="domain" description="CAAX prenyl protease 2/Lysostaphin resistance protein A-like" evidence="3">
    <location>
        <begin position="95"/>
        <end position="196"/>
    </location>
</feature>
<organism evidence="4 5">
    <name type="scientific">Levilactobacillus tongjiangensis</name>
    <dbReference type="NCBI Taxonomy" id="2486023"/>
    <lineage>
        <taxon>Bacteria</taxon>
        <taxon>Bacillati</taxon>
        <taxon>Bacillota</taxon>
        <taxon>Bacilli</taxon>
        <taxon>Lactobacillales</taxon>
        <taxon>Lactobacillaceae</taxon>
        <taxon>Levilactobacillus</taxon>
    </lineage>
</organism>
<feature type="transmembrane region" description="Helical" evidence="2">
    <location>
        <begin position="34"/>
        <end position="57"/>
    </location>
</feature>
<comment type="similarity">
    <text evidence="1">Belongs to the UPF0177 family.</text>
</comment>
<protein>
    <submittedName>
        <fullName evidence="4">Type II CAAX prenyl endopeptidase Rce1 family protein</fullName>
    </submittedName>
</protein>
<comment type="caution">
    <text evidence="4">The sequence shown here is derived from an EMBL/GenBank/DDBJ whole genome shotgun (WGS) entry which is preliminary data.</text>
</comment>
<dbReference type="EMBL" id="JBHSSK010000009">
    <property type="protein sequence ID" value="MFC6206522.1"/>
    <property type="molecule type" value="Genomic_DNA"/>
</dbReference>
<keyword evidence="2" id="KW-0472">Membrane</keyword>
<feature type="transmembrane region" description="Helical" evidence="2">
    <location>
        <begin position="69"/>
        <end position="89"/>
    </location>
</feature>
<accession>A0ABW1SQA1</accession>
<keyword evidence="5" id="KW-1185">Reference proteome</keyword>
<dbReference type="PANTHER" id="PTHR36435">
    <property type="entry name" value="SLR1288 PROTEIN"/>
    <property type="match status" value="1"/>
</dbReference>